<keyword evidence="2" id="KW-1185">Reference proteome</keyword>
<reference evidence="1 2" key="1">
    <citation type="submission" date="2016-03" db="EMBL/GenBank/DDBJ databases">
        <authorList>
            <person name="Ploux O."/>
        </authorList>
    </citation>
    <scope>NUCLEOTIDE SEQUENCE [LARGE SCALE GENOMIC DNA]</scope>
    <source>
        <strain evidence="1 2">R0</strain>
    </source>
</reference>
<accession>A0A150WNJ2</accession>
<evidence type="ECO:0000313" key="1">
    <source>
        <dbReference type="EMBL" id="KYG65934.1"/>
    </source>
</evidence>
<organism evidence="1 2">
    <name type="scientific">Bdellovibrio bacteriovorus</name>
    <dbReference type="NCBI Taxonomy" id="959"/>
    <lineage>
        <taxon>Bacteria</taxon>
        <taxon>Pseudomonadati</taxon>
        <taxon>Bdellovibrionota</taxon>
        <taxon>Bdellovibrionia</taxon>
        <taxon>Bdellovibrionales</taxon>
        <taxon>Pseudobdellovibrionaceae</taxon>
        <taxon>Bdellovibrio</taxon>
    </lineage>
</organism>
<dbReference type="Proteomes" id="UP000075320">
    <property type="component" value="Unassembled WGS sequence"/>
</dbReference>
<proteinExistence type="predicted"/>
<comment type="caution">
    <text evidence="1">The sequence shown here is derived from an EMBL/GenBank/DDBJ whole genome shotgun (WGS) entry which is preliminary data.</text>
</comment>
<evidence type="ECO:0000313" key="2">
    <source>
        <dbReference type="Proteomes" id="UP000075320"/>
    </source>
</evidence>
<dbReference type="EMBL" id="LUKE01000001">
    <property type="protein sequence ID" value="KYG65934.1"/>
    <property type="molecule type" value="Genomic_DNA"/>
</dbReference>
<gene>
    <name evidence="1" type="ORF">AZI86_02360</name>
</gene>
<protein>
    <submittedName>
        <fullName evidence="1">Uncharacterized protein</fullName>
    </submittedName>
</protein>
<name>A0A150WNJ2_BDEBC</name>
<sequence>METNKDPIKNFYLRKKMFKDLNAFLRKLMKIKNSSRRIKKLMRLCSLTFIYVLSFSQISCSPSTANNYLTAHGSDKKLPDDDGYTGSGGTGDGGGGQGIKCSENTKLPQFKSKLYVRDIFESLYVSKLNLKPGPINKSDSKEKIRSEEIRFLIEILRSYFGHALLKMEIGNERFWQSFVSKISFIDDGAKLNPSQDANSPIVLPSGCKIVQIAFWDDSEAAGENGVLYIDKSYWEQLDSINKVALLAHEYFFKEARQAGFKNSDFVRAKIGKLFSSEGLPPLVKNWTPAAEESSKDILPLDINGYKYCYGSVADDPSSGIQLFLYNGNQLAIPIIKSKRLGISSLQPVNFIVGPRATTALELAHVAVHTKGGSEEDINFWMRETAISRNDDLKRGLEWLESKMEFAANDSKALWTSQLATPTSVMQISLENPIFRRNDQIATTPKDASAQIFAIIQKLLSTPYPQLISGAAVGAMISDPVKDKVIIFTETEPLTDEKLRISTLNAFSVLNQEVDRSIKNGKYPEAFPKWTAALESLSKKMVRPYTINNAERYMAKVRSFPELLYKSKIGILSETEKARLVRDYEQIALDPHAKKNYYLQNGRLSLQSDSQKVTFDLNCADAGLVYNDNNKMPNLSSEVKSSEVTFTIDSAKFTDDSQILNFEIAQTLRRISGRSTSKPPFQQDGWTIYEQISLNGTGAKSLKDFLSRTDSVKILSCEDFSPVFGGKRFELQHEDLRIANCLVINITENNSFFMVKTSEPTEEVFDNNAKTASYYISVRAIIPPKKRKLDDFVF</sequence>
<dbReference type="AlphaFoldDB" id="A0A150WNJ2"/>